<protein>
    <recommendedName>
        <fullName evidence="1">peptidylprolyl isomerase</fullName>
        <ecNumber evidence="1">5.2.1.8</ecNumber>
    </recommendedName>
</protein>
<dbReference type="InterPro" id="IPR046357">
    <property type="entry name" value="PPIase_dom_sf"/>
</dbReference>
<name>A0AAD8EDY3_DIPPU</name>
<dbReference type="InterPro" id="IPR001179">
    <property type="entry name" value="PPIase_FKBP_dom"/>
</dbReference>
<comment type="caution">
    <text evidence="3">The sequence shown here is derived from an EMBL/GenBank/DDBJ whole genome shotgun (WGS) entry which is preliminary data.</text>
</comment>
<dbReference type="PROSITE" id="PS50059">
    <property type="entry name" value="FKBP_PPIASE"/>
    <property type="match status" value="1"/>
</dbReference>
<dbReference type="Proteomes" id="UP001233999">
    <property type="component" value="Unassembled WGS sequence"/>
</dbReference>
<accession>A0AAD8EDY3</accession>
<organism evidence="3 4">
    <name type="scientific">Diploptera punctata</name>
    <name type="common">Pacific beetle cockroach</name>
    <dbReference type="NCBI Taxonomy" id="6984"/>
    <lineage>
        <taxon>Eukaryota</taxon>
        <taxon>Metazoa</taxon>
        <taxon>Ecdysozoa</taxon>
        <taxon>Arthropoda</taxon>
        <taxon>Hexapoda</taxon>
        <taxon>Insecta</taxon>
        <taxon>Pterygota</taxon>
        <taxon>Neoptera</taxon>
        <taxon>Polyneoptera</taxon>
        <taxon>Dictyoptera</taxon>
        <taxon>Blattodea</taxon>
        <taxon>Blaberoidea</taxon>
        <taxon>Blaberidae</taxon>
        <taxon>Diplopterinae</taxon>
        <taxon>Diploptera</taxon>
    </lineage>
</organism>
<feature type="non-terminal residue" evidence="3">
    <location>
        <position position="53"/>
    </location>
</feature>
<keyword evidence="4" id="KW-1185">Reference proteome</keyword>
<keyword evidence="1" id="KW-0697">Rotamase</keyword>
<reference evidence="3" key="2">
    <citation type="submission" date="2023-05" db="EMBL/GenBank/DDBJ databases">
        <authorList>
            <person name="Fouks B."/>
        </authorList>
    </citation>
    <scope>NUCLEOTIDE SEQUENCE</scope>
    <source>
        <strain evidence="3">Stay&amp;Tobe</strain>
        <tissue evidence="3">Testes</tissue>
    </source>
</reference>
<evidence type="ECO:0000313" key="3">
    <source>
        <dbReference type="EMBL" id="KAJ9586798.1"/>
    </source>
</evidence>
<dbReference type="Gene3D" id="3.10.50.40">
    <property type="match status" value="1"/>
</dbReference>
<evidence type="ECO:0000256" key="1">
    <source>
        <dbReference type="PROSITE-ProRule" id="PRU00277"/>
    </source>
</evidence>
<proteinExistence type="predicted"/>
<dbReference type="SUPFAM" id="SSF54534">
    <property type="entry name" value="FKBP-like"/>
    <property type="match status" value="1"/>
</dbReference>
<keyword evidence="1" id="KW-0413">Isomerase</keyword>
<gene>
    <name evidence="3" type="ORF">L9F63_019608</name>
</gene>
<dbReference type="AlphaFoldDB" id="A0AAD8EDY3"/>
<dbReference type="Pfam" id="PF00254">
    <property type="entry name" value="FKBP_C"/>
    <property type="match status" value="1"/>
</dbReference>
<comment type="catalytic activity">
    <reaction evidence="1">
        <text>[protein]-peptidylproline (omega=180) = [protein]-peptidylproline (omega=0)</text>
        <dbReference type="Rhea" id="RHEA:16237"/>
        <dbReference type="Rhea" id="RHEA-COMP:10747"/>
        <dbReference type="Rhea" id="RHEA-COMP:10748"/>
        <dbReference type="ChEBI" id="CHEBI:83833"/>
        <dbReference type="ChEBI" id="CHEBI:83834"/>
        <dbReference type="EC" id="5.2.1.8"/>
    </reaction>
</comment>
<sequence>SSRKQCILSATPAGLKIDVVYTPEVCTQKSKNGDMLTMHYKGTLQDGTTFDSR</sequence>
<dbReference type="GO" id="GO:0003755">
    <property type="term" value="F:peptidyl-prolyl cis-trans isomerase activity"/>
    <property type="evidence" value="ECO:0007669"/>
    <property type="project" value="UniProtKB-KW"/>
</dbReference>
<evidence type="ECO:0000313" key="4">
    <source>
        <dbReference type="Proteomes" id="UP001233999"/>
    </source>
</evidence>
<reference evidence="3" key="1">
    <citation type="journal article" date="2023" name="IScience">
        <title>Live-bearing cockroach genome reveals convergent evolutionary mechanisms linked to viviparity in insects and beyond.</title>
        <authorList>
            <person name="Fouks B."/>
            <person name="Harrison M.C."/>
            <person name="Mikhailova A.A."/>
            <person name="Marchal E."/>
            <person name="English S."/>
            <person name="Carruthers M."/>
            <person name="Jennings E.C."/>
            <person name="Chiamaka E.L."/>
            <person name="Frigard R.A."/>
            <person name="Pippel M."/>
            <person name="Attardo G.M."/>
            <person name="Benoit J.B."/>
            <person name="Bornberg-Bauer E."/>
            <person name="Tobe S.S."/>
        </authorList>
    </citation>
    <scope>NUCLEOTIDE SEQUENCE</scope>
    <source>
        <strain evidence="3">Stay&amp;Tobe</strain>
    </source>
</reference>
<dbReference type="EMBL" id="JASPKZ010006838">
    <property type="protein sequence ID" value="KAJ9586798.1"/>
    <property type="molecule type" value="Genomic_DNA"/>
</dbReference>
<feature type="domain" description="PPIase FKBP-type" evidence="2">
    <location>
        <begin position="33"/>
        <end position="53"/>
    </location>
</feature>
<feature type="non-terminal residue" evidence="3">
    <location>
        <position position="1"/>
    </location>
</feature>
<evidence type="ECO:0000259" key="2">
    <source>
        <dbReference type="PROSITE" id="PS50059"/>
    </source>
</evidence>
<dbReference type="EC" id="5.2.1.8" evidence="1"/>